<protein>
    <submittedName>
        <fullName evidence="2">Uncharacterized protein</fullName>
    </submittedName>
</protein>
<dbReference type="VEuPathDB" id="FungiDB:NEUTE1DRAFT_51344"/>
<dbReference type="AlphaFoldDB" id="F8N0Z0"/>
<dbReference type="HOGENOM" id="CLU_2413802_0_0_1"/>
<reference evidence="3" key="1">
    <citation type="journal article" date="2011" name="Genetics">
        <title>Massive changes in genome architecture accompany the transition to self-fertility in the filamentous fungus Neurospora tetrasperma.</title>
        <authorList>
            <person name="Ellison C.E."/>
            <person name="Stajich J.E."/>
            <person name="Jacobson D.J."/>
            <person name="Natvig D.O."/>
            <person name="Lapidus A."/>
            <person name="Foster B."/>
            <person name="Aerts A."/>
            <person name="Riley R."/>
            <person name="Lindquist E.A."/>
            <person name="Grigoriev I.V."/>
            <person name="Taylor J.W."/>
        </authorList>
    </citation>
    <scope>NUCLEOTIDE SEQUENCE [LARGE SCALE GENOMIC DNA]</scope>
    <source>
        <strain evidence="3">FGSC 2508 / P0657</strain>
    </source>
</reference>
<evidence type="ECO:0000313" key="2">
    <source>
        <dbReference type="EMBL" id="EGO52227.1"/>
    </source>
</evidence>
<keyword evidence="3" id="KW-1185">Reference proteome</keyword>
<dbReference type="RefSeq" id="XP_009854986.1">
    <property type="nucleotide sequence ID" value="XM_009856684.1"/>
</dbReference>
<evidence type="ECO:0000313" key="3">
    <source>
        <dbReference type="Proteomes" id="UP000008065"/>
    </source>
</evidence>
<feature type="region of interest" description="Disordered" evidence="1">
    <location>
        <begin position="49"/>
        <end position="83"/>
    </location>
</feature>
<accession>F8N0Z0</accession>
<dbReference type="EMBL" id="GL891382">
    <property type="protein sequence ID" value="EGO52227.1"/>
    <property type="molecule type" value="Genomic_DNA"/>
</dbReference>
<dbReference type="KEGG" id="nte:NEUTE1DRAFT51344"/>
<name>F8N0Z0_NEUT8</name>
<feature type="non-terminal residue" evidence="2">
    <location>
        <position position="1"/>
    </location>
</feature>
<evidence type="ECO:0000256" key="1">
    <source>
        <dbReference type="SAM" id="MobiDB-lite"/>
    </source>
</evidence>
<gene>
    <name evidence="2" type="ORF">NEUTE1DRAFT_51344</name>
</gene>
<organism evidence="2 3">
    <name type="scientific">Neurospora tetrasperma (strain FGSC 2508 / ATCC MYA-4615 / P0657)</name>
    <dbReference type="NCBI Taxonomy" id="510951"/>
    <lineage>
        <taxon>Eukaryota</taxon>
        <taxon>Fungi</taxon>
        <taxon>Dikarya</taxon>
        <taxon>Ascomycota</taxon>
        <taxon>Pezizomycotina</taxon>
        <taxon>Sordariomycetes</taxon>
        <taxon>Sordariomycetidae</taxon>
        <taxon>Sordariales</taxon>
        <taxon>Sordariaceae</taxon>
        <taxon>Neurospora</taxon>
    </lineage>
</organism>
<sequence>ARGPWVAVSKWTGGRGLSVVLSETHLLPSLDLDQTARIHSRVTAALATQSGTWGQPWQAEGSRGCTPGQLKTLELGSRSGNPI</sequence>
<dbReference type="GeneID" id="20828304"/>
<proteinExistence type="predicted"/>
<dbReference type="Proteomes" id="UP000008065">
    <property type="component" value="Unassembled WGS sequence"/>
</dbReference>